<feature type="compositionally biased region" description="Polar residues" evidence="17">
    <location>
        <begin position="402"/>
        <end position="415"/>
    </location>
</feature>
<keyword evidence="4" id="KW-0597">Phosphoprotein</keyword>
<keyword evidence="10 16" id="KW-0863">Zinc-finger</keyword>
<dbReference type="PROSITE" id="PS51215">
    <property type="entry name" value="AWS"/>
    <property type="match status" value="1"/>
</dbReference>
<evidence type="ECO:0000256" key="7">
    <source>
        <dbReference type="ARBA" id="ARBA00022691"/>
    </source>
</evidence>
<feature type="compositionally biased region" description="Basic and acidic residues" evidence="17">
    <location>
        <begin position="1186"/>
        <end position="1195"/>
    </location>
</feature>
<dbReference type="GO" id="GO:0008270">
    <property type="term" value="F:zinc ion binding"/>
    <property type="evidence" value="ECO:0007669"/>
    <property type="project" value="UniProtKB-KW"/>
</dbReference>
<dbReference type="SMART" id="SM00293">
    <property type="entry name" value="PWWP"/>
    <property type="match status" value="2"/>
</dbReference>
<feature type="compositionally biased region" description="Basic and acidic residues" evidence="17">
    <location>
        <begin position="557"/>
        <end position="585"/>
    </location>
</feature>
<evidence type="ECO:0000259" key="22">
    <source>
        <dbReference type="PROSITE" id="PS51215"/>
    </source>
</evidence>
<dbReference type="PROSITE" id="PS01359">
    <property type="entry name" value="ZF_PHD_1"/>
    <property type="match status" value="1"/>
</dbReference>
<dbReference type="Pfam" id="PF17982">
    <property type="entry name" value="C5HCH"/>
    <property type="match status" value="1"/>
</dbReference>
<feature type="region of interest" description="Disordered" evidence="17">
    <location>
        <begin position="877"/>
        <end position="924"/>
    </location>
</feature>
<feature type="domain" description="PWWP" evidence="20">
    <location>
        <begin position="1417"/>
        <end position="1479"/>
    </location>
</feature>
<dbReference type="CDD" id="cd20144">
    <property type="entry name" value="PWWP_NSD_rpt1"/>
    <property type="match status" value="1"/>
</dbReference>
<reference evidence="23" key="1">
    <citation type="submission" date="2022-01" db="EMBL/GenBank/DDBJ databases">
        <authorList>
            <person name="King R."/>
        </authorList>
    </citation>
    <scope>NUCLEOTIDE SEQUENCE</scope>
</reference>
<dbReference type="GO" id="GO:0016279">
    <property type="term" value="F:protein-lysine N-methyltransferase activity"/>
    <property type="evidence" value="ECO:0007669"/>
    <property type="project" value="UniProtKB-ARBA"/>
</dbReference>
<feature type="region of interest" description="Disordered" evidence="17">
    <location>
        <begin position="1873"/>
        <end position="1893"/>
    </location>
</feature>
<dbReference type="OrthoDB" id="422362at2759"/>
<dbReference type="InterPro" id="IPR000313">
    <property type="entry name" value="PWWP_dom"/>
</dbReference>
<keyword evidence="12" id="KW-0156">Chromatin regulator</keyword>
<feature type="domain" description="SET" evidence="19">
    <location>
        <begin position="1601"/>
        <end position="1718"/>
    </location>
</feature>
<evidence type="ECO:0000256" key="11">
    <source>
        <dbReference type="ARBA" id="ARBA00022833"/>
    </source>
</evidence>
<dbReference type="CDD" id="cd15566">
    <property type="entry name" value="PHD3_NSD"/>
    <property type="match status" value="1"/>
</dbReference>
<feature type="compositionally biased region" description="Basic residues" evidence="17">
    <location>
        <begin position="1766"/>
        <end position="1775"/>
    </location>
</feature>
<dbReference type="CDD" id="cd05838">
    <property type="entry name" value="PWWP_NSD_rpt2"/>
    <property type="match status" value="1"/>
</dbReference>
<evidence type="ECO:0000256" key="5">
    <source>
        <dbReference type="ARBA" id="ARBA00022603"/>
    </source>
</evidence>
<keyword evidence="14" id="KW-0804">Transcription</keyword>
<feature type="region of interest" description="Disordered" evidence="17">
    <location>
        <begin position="665"/>
        <end position="720"/>
    </location>
</feature>
<feature type="compositionally biased region" description="Basic and acidic residues" evidence="17">
    <location>
        <begin position="1206"/>
        <end position="1229"/>
    </location>
</feature>
<feature type="region of interest" description="Disordered" evidence="17">
    <location>
        <begin position="847"/>
        <end position="866"/>
    </location>
</feature>
<dbReference type="InterPro" id="IPR019786">
    <property type="entry name" value="Zinc_finger_PHD-type_CS"/>
</dbReference>
<dbReference type="SMART" id="SM00249">
    <property type="entry name" value="PHD"/>
    <property type="match status" value="4"/>
</dbReference>
<accession>A0A9P0MUJ2</accession>
<evidence type="ECO:0000259" key="18">
    <source>
        <dbReference type="PROSITE" id="PS50016"/>
    </source>
</evidence>
<feature type="compositionally biased region" description="Basic and acidic residues" evidence="17">
    <location>
        <begin position="777"/>
        <end position="796"/>
    </location>
</feature>
<dbReference type="InterPro" id="IPR041306">
    <property type="entry name" value="C5HCH"/>
</dbReference>
<keyword evidence="11" id="KW-0862">Zinc</keyword>
<dbReference type="CDD" id="cd15568">
    <property type="entry name" value="PHD5_NSD"/>
    <property type="match status" value="1"/>
</dbReference>
<evidence type="ECO:0000256" key="15">
    <source>
        <dbReference type="ARBA" id="ARBA00023242"/>
    </source>
</evidence>
<dbReference type="SUPFAM" id="SSF82199">
    <property type="entry name" value="SET domain"/>
    <property type="match status" value="1"/>
</dbReference>
<evidence type="ECO:0000256" key="10">
    <source>
        <dbReference type="ARBA" id="ARBA00022771"/>
    </source>
</evidence>
<keyword evidence="6" id="KW-0808">Transferase</keyword>
<evidence type="ECO:0000256" key="8">
    <source>
        <dbReference type="ARBA" id="ARBA00022723"/>
    </source>
</evidence>
<evidence type="ECO:0000256" key="17">
    <source>
        <dbReference type="SAM" id="MobiDB-lite"/>
    </source>
</evidence>
<feature type="compositionally biased region" description="Low complexity" evidence="17">
    <location>
        <begin position="1070"/>
        <end position="1089"/>
    </location>
</feature>
<gene>
    <name evidence="23" type="ORF">NEZAVI_LOCUS13275</name>
</gene>
<dbReference type="GO" id="GO:0005634">
    <property type="term" value="C:nucleus"/>
    <property type="evidence" value="ECO:0007669"/>
    <property type="project" value="UniProtKB-SubCell"/>
</dbReference>
<dbReference type="InterPro" id="IPR001965">
    <property type="entry name" value="Znf_PHD"/>
</dbReference>
<dbReference type="InterPro" id="IPR013083">
    <property type="entry name" value="Znf_RING/FYVE/PHD"/>
</dbReference>
<feature type="compositionally biased region" description="Basic and acidic residues" evidence="17">
    <location>
        <begin position="878"/>
        <end position="894"/>
    </location>
</feature>
<sequence>MEEAVLGGTDFNIHKLMINNQDKTEWKKSSPLKTYSKKTTPTNDGKSRYGRSHKPRLSGDFLSTDKKVSQYLRIDVDNQMHYFKASPYAVQKTPIKSPPVGTPGKRGRKPKAVTLLKQENRLSHNLGDFNVKTSHPVSNINDIEAPVPTSTETLPLPDQLIIPKDEQYSDSEEFINDGDWNVGDLAWACVGGFPYWPCAITKDPVELCFKKVKILGKNRQPKECIHVRFFGDKGRRSWIMASHILPFHGLDSFLSLAEETCTAVVKKKDPRLYRSFTVLPSVRKAWQAAVSEAESLMESPRHERVMYFMNLYPSPPPEAQLPSGGENLVKPELKKRGRKRKSELPVTPIAEKKIKYESIDEALESVSATTQAVPPSSDIPAAEVAIKKEPVTPIKEMPKSETAFSPSTTPQSQLTAKVETGSASAVKPVNSRESMKNVEGESIAKIKSEPKSGPPTGKKRGRPPGRRKKSSEDDFDFTPLKRKYVKKCSNDLRLRENRTKKKTFNFDMKKMKKLRDPAFEVFYEKNFDRVSDENPELSEEDIDKFIEKMWKEVKEKQSTFKARSRDGAERGCSDSGADSKSETSSRSDSPPPLILPSVKTVFKRGISLFSGIKGEKVCQVCFKGGDVLKCRGPCGQQFHIGCVAKLSGDQPHIKEEDIKKEEIILKKKRGRPRKSLPPPINNSIDSSDVKPVENNNEDTKPVISHDTDVKPILGGDSVKPVMENGEVEDIKPVIDNNSVSTVESVANSCIAELEEQLQKNVPCDKLTGGNDSCDKTDIDEGNTKMNDENSVKKPDINSELTDIENIDLEPTLNDKGNTDLSDNSVNEPDQESLDLNLGLDLNDEECINNKEKGGQDVSCSNSNDSKVDIAETNESIEEELRNSEFNAKVDDSLDNKSSLESNDEVTINSVSSCDSSSKDSSDVPKAEAIEIARKDNLKLLGTLRGDSFESESSNNNMLVVDDSSADDRLMIEESPANEAQDSSSDANNETIIKDNIPSVNCGEIKEHIEKPSTPILDMPIIDFADITDNDQNEPILINADNKGTSVPMDSDNSLYSTQTPSDIGLLKNATEVTTETPTVSSPMESSDSMMEQDEKEIISQEEKNSSQKERSSSQEEKSSQEENNSSQEEKNSQEEKSSSQEEKSSSQEEKSSQKERSSSQEEKSSSQEEKESSSGEEISNKVSKPSKKEDKDNVKRYSKAGKSKGPGKESKDDSENSAKSSDTDSDKTKNKGWMCNTCTEGKVGPCFICAKDEGDRLRCGYCGKVYHLKCAKEWPQSQISETAKGRLIFHCPQHVCHTCISDNPSSVCARFTNDRLVRCVKCPSTYHYGNYCIPAGSEILSISQLICPKHYVPHRKGLHHVNASWCFICAIAQPIAGGSLICCDLCPNSFHAECLKISPPEGAFICEDCETGRYPLFGEIVWVKLGTYRWWPAKILYPQEVPENINQLAHTSGEFAVEFFGTHDYYWVNRGRVFLYHEGDGCKIVSKSRVDELFTRGVQEASEAFLKWTEERANREATSRPSMKPPKYVKIQSNRFYGNVNKVQDSKENVATTCDCDPSKPNPCGPESDCINRLLMVECNPQVCPAGENCCNQNFEKKNYPNLVPYKTETRGWGLKTLDPIPKGGFIIEYVGEMIDEEEYRKRLATMQQNKDENFYFLTIDKDRMLDAGPKGNVARFMNHSCDPNCETQKWTVNGDTRVGLFALEDVKAGTELVFNYNLETIGNTKVECKCGASNCAGYIGAKNLSKPNNNKPKNRDGGTEDKKSVVKKKKRKSNKANKHTEDTCFTCGNGGELLLCDDATCPKAYHLSCLGLTKHPAGGWVCPWHQCSVCSATKVQRCTLCINSYCSEHAEGNISLNRNHGLLCFSHNLSDSGSDWSGASDDEDSNKVKSATRKYARSKIVNGHAD</sequence>
<dbReference type="InterPro" id="IPR055198">
    <property type="entry name" value="NSD_PHD"/>
</dbReference>
<proteinExistence type="predicted"/>
<evidence type="ECO:0000256" key="1">
    <source>
        <dbReference type="ARBA" id="ARBA00004123"/>
    </source>
</evidence>
<evidence type="ECO:0000256" key="14">
    <source>
        <dbReference type="ARBA" id="ARBA00023163"/>
    </source>
</evidence>
<feature type="domain" description="Post-SET" evidence="21">
    <location>
        <begin position="1725"/>
        <end position="1741"/>
    </location>
</feature>
<dbReference type="SMART" id="SM00570">
    <property type="entry name" value="AWS"/>
    <property type="match status" value="1"/>
</dbReference>
<feature type="region of interest" description="Disordered" evidence="17">
    <location>
        <begin position="1038"/>
        <end position="1230"/>
    </location>
</feature>
<feature type="compositionally biased region" description="Basic and acidic residues" evidence="17">
    <location>
        <begin position="687"/>
        <end position="709"/>
    </location>
</feature>
<feature type="compositionally biased region" description="Polar residues" evidence="17">
    <location>
        <begin position="1050"/>
        <end position="1061"/>
    </location>
</feature>
<dbReference type="Proteomes" id="UP001152798">
    <property type="component" value="Chromosome 6"/>
</dbReference>
<feature type="domain" description="AWS" evidence="22">
    <location>
        <begin position="1549"/>
        <end position="1599"/>
    </location>
</feature>
<evidence type="ECO:0000259" key="19">
    <source>
        <dbReference type="PROSITE" id="PS50280"/>
    </source>
</evidence>
<feature type="compositionally biased region" description="Basic residues" evidence="17">
    <location>
        <begin position="457"/>
        <end position="469"/>
    </location>
</feature>
<evidence type="ECO:0000259" key="21">
    <source>
        <dbReference type="PROSITE" id="PS50868"/>
    </source>
</evidence>
<evidence type="ECO:0000313" key="23">
    <source>
        <dbReference type="EMBL" id="CAH1404965.1"/>
    </source>
</evidence>
<keyword evidence="7" id="KW-0949">S-adenosyl-L-methionine</keyword>
<feature type="region of interest" description="Disordered" evidence="17">
    <location>
        <begin position="24"/>
        <end position="58"/>
    </location>
</feature>
<evidence type="ECO:0000256" key="3">
    <source>
        <dbReference type="ARBA" id="ARBA00022454"/>
    </source>
</evidence>
<feature type="compositionally biased region" description="Polar residues" evidence="17">
    <location>
        <begin position="895"/>
        <end position="908"/>
    </location>
</feature>
<evidence type="ECO:0000256" key="13">
    <source>
        <dbReference type="ARBA" id="ARBA00023015"/>
    </source>
</evidence>
<dbReference type="PROSITE" id="PS50016">
    <property type="entry name" value="ZF_PHD_2"/>
    <property type="match status" value="1"/>
</dbReference>
<dbReference type="Pfam" id="PF23011">
    <property type="entry name" value="PHD-1st_NSD"/>
    <property type="match status" value="2"/>
</dbReference>
<evidence type="ECO:0000313" key="24">
    <source>
        <dbReference type="Proteomes" id="UP001152798"/>
    </source>
</evidence>
<keyword evidence="3" id="KW-0158">Chromosome</keyword>
<evidence type="ECO:0000256" key="4">
    <source>
        <dbReference type="ARBA" id="ARBA00022553"/>
    </source>
</evidence>
<feature type="domain" description="PHD-type" evidence="18">
    <location>
        <begin position="1782"/>
        <end position="1829"/>
    </location>
</feature>
<feature type="compositionally biased region" description="Polar residues" evidence="17">
    <location>
        <begin position="31"/>
        <end position="44"/>
    </location>
</feature>
<keyword evidence="13" id="KW-0805">Transcription regulation</keyword>
<dbReference type="InterPro" id="IPR050777">
    <property type="entry name" value="SET2_Histone-Lys_MeTrsfase"/>
</dbReference>
<dbReference type="GO" id="GO:0140938">
    <property type="term" value="F:histone H3 methyltransferase activity"/>
    <property type="evidence" value="ECO:0007669"/>
    <property type="project" value="UniProtKB-ARBA"/>
</dbReference>
<feature type="region of interest" description="Disordered" evidence="17">
    <location>
        <begin position="557"/>
        <end position="594"/>
    </location>
</feature>
<dbReference type="InterPro" id="IPR003616">
    <property type="entry name" value="Post-SET_dom"/>
</dbReference>
<feature type="compositionally biased region" description="Basic and acidic residues" evidence="17">
    <location>
        <begin position="1754"/>
        <end position="1765"/>
    </location>
</feature>
<dbReference type="SUPFAM" id="SSF57903">
    <property type="entry name" value="FYVE/PHD zinc finger"/>
    <property type="match status" value="2"/>
</dbReference>
<dbReference type="InterPro" id="IPR011011">
    <property type="entry name" value="Znf_FYVE_PHD"/>
</dbReference>
<evidence type="ECO:0000256" key="6">
    <source>
        <dbReference type="ARBA" id="ARBA00022679"/>
    </source>
</evidence>
<keyword evidence="5" id="KW-0489">Methyltransferase</keyword>
<feature type="compositionally biased region" description="Basic and acidic residues" evidence="17">
    <location>
        <begin position="433"/>
        <end position="450"/>
    </location>
</feature>
<dbReference type="PROSITE" id="PS50812">
    <property type="entry name" value="PWWP"/>
    <property type="match status" value="2"/>
</dbReference>
<dbReference type="Gene3D" id="3.30.40.10">
    <property type="entry name" value="Zinc/RING finger domain, C3HC4 (zinc finger)"/>
    <property type="match status" value="4"/>
</dbReference>
<evidence type="ECO:0000256" key="9">
    <source>
        <dbReference type="ARBA" id="ARBA00022737"/>
    </source>
</evidence>
<dbReference type="InterPro" id="IPR006560">
    <property type="entry name" value="AWS_dom"/>
</dbReference>
<feature type="compositionally biased region" description="Basic and acidic residues" evidence="17">
    <location>
        <begin position="1095"/>
        <end position="1120"/>
    </location>
</feature>
<keyword evidence="9" id="KW-0677">Repeat</keyword>
<comment type="subcellular location">
    <subcellularLocation>
        <location evidence="2">Chromosome</location>
    </subcellularLocation>
    <subcellularLocation>
        <location evidence="1">Nucleus</location>
    </subcellularLocation>
</comment>
<dbReference type="EMBL" id="OV725082">
    <property type="protein sequence ID" value="CAH1404965.1"/>
    <property type="molecule type" value="Genomic_DNA"/>
</dbReference>
<evidence type="ECO:0000259" key="20">
    <source>
        <dbReference type="PROSITE" id="PS50812"/>
    </source>
</evidence>
<dbReference type="Pfam" id="PF17907">
    <property type="entry name" value="AWS"/>
    <property type="match status" value="1"/>
</dbReference>
<keyword evidence="15" id="KW-0539">Nucleus</keyword>
<dbReference type="CDD" id="cd19173">
    <property type="entry name" value="SET_NSD"/>
    <property type="match status" value="1"/>
</dbReference>
<dbReference type="FunFam" id="2.30.30.140:FF:000099">
    <property type="entry name" value="Histone-lysine N-methyltransferase"/>
    <property type="match status" value="1"/>
</dbReference>
<feature type="domain" description="PWWP" evidence="20">
    <location>
        <begin position="182"/>
        <end position="250"/>
    </location>
</feature>
<keyword evidence="24" id="KW-1185">Reference proteome</keyword>
<dbReference type="GO" id="GO:0005694">
    <property type="term" value="C:chromosome"/>
    <property type="evidence" value="ECO:0007669"/>
    <property type="project" value="UniProtKB-SubCell"/>
</dbReference>
<dbReference type="GO" id="GO:0032259">
    <property type="term" value="P:methylation"/>
    <property type="evidence" value="ECO:0007669"/>
    <property type="project" value="UniProtKB-KW"/>
</dbReference>
<dbReference type="CDD" id="cd15565">
    <property type="entry name" value="PHD2_NSD"/>
    <property type="match status" value="1"/>
</dbReference>
<feature type="region of interest" description="Disordered" evidence="17">
    <location>
        <begin position="390"/>
        <end position="477"/>
    </location>
</feature>
<dbReference type="InterPro" id="IPR001214">
    <property type="entry name" value="SET_dom"/>
</dbReference>
<protein>
    <recommendedName>
        <fullName evidence="25">Histone-lysine N-methyltransferase NSD2</fullName>
    </recommendedName>
</protein>
<dbReference type="CDD" id="cd15567">
    <property type="entry name" value="PHD4_NSD"/>
    <property type="match status" value="1"/>
</dbReference>
<dbReference type="Pfam" id="PF22908">
    <property type="entry name" value="PHD_NSD"/>
    <property type="match status" value="1"/>
</dbReference>
<dbReference type="FunFam" id="3.30.40.10:FF:000025">
    <property type="entry name" value="Histone-lysine N-methyltransferase"/>
    <property type="match status" value="1"/>
</dbReference>
<dbReference type="SUPFAM" id="SSF63748">
    <property type="entry name" value="Tudor/PWWP/MBT"/>
    <property type="match status" value="2"/>
</dbReference>
<dbReference type="InterPro" id="IPR019787">
    <property type="entry name" value="Znf_PHD-finger"/>
</dbReference>
<dbReference type="PANTHER" id="PTHR22884">
    <property type="entry name" value="SET DOMAIN PROTEINS"/>
    <property type="match status" value="1"/>
</dbReference>
<dbReference type="Pfam" id="PF00855">
    <property type="entry name" value="PWWP"/>
    <property type="match status" value="2"/>
</dbReference>
<evidence type="ECO:0008006" key="25">
    <source>
        <dbReference type="Google" id="ProtNLM"/>
    </source>
</evidence>
<name>A0A9P0MUJ2_NEZVI</name>
<dbReference type="PROSITE" id="PS50868">
    <property type="entry name" value="POST_SET"/>
    <property type="match status" value="1"/>
</dbReference>
<keyword evidence="8" id="KW-0479">Metal-binding</keyword>
<dbReference type="InterPro" id="IPR046341">
    <property type="entry name" value="SET_dom_sf"/>
</dbReference>
<dbReference type="Pfam" id="PF23004">
    <property type="entry name" value="PHDvar_NSD"/>
    <property type="match status" value="1"/>
</dbReference>
<feature type="compositionally biased region" description="Polar residues" evidence="17">
    <location>
        <begin position="814"/>
        <end position="827"/>
    </location>
</feature>
<organism evidence="23 24">
    <name type="scientific">Nezara viridula</name>
    <name type="common">Southern green stink bug</name>
    <name type="synonym">Cimex viridulus</name>
    <dbReference type="NCBI Taxonomy" id="85310"/>
    <lineage>
        <taxon>Eukaryota</taxon>
        <taxon>Metazoa</taxon>
        <taxon>Ecdysozoa</taxon>
        <taxon>Arthropoda</taxon>
        <taxon>Hexapoda</taxon>
        <taxon>Insecta</taxon>
        <taxon>Pterygota</taxon>
        <taxon>Neoptera</taxon>
        <taxon>Paraneoptera</taxon>
        <taxon>Hemiptera</taxon>
        <taxon>Heteroptera</taxon>
        <taxon>Panheteroptera</taxon>
        <taxon>Pentatomomorpha</taxon>
        <taxon>Pentatomoidea</taxon>
        <taxon>Pentatomidae</taxon>
        <taxon>Pentatominae</taxon>
        <taxon>Nezara</taxon>
    </lineage>
</organism>
<dbReference type="PROSITE" id="PS50280">
    <property type="entry name" value="SET"/>
    <property type="match status" value="1"/>
</dbReference>
<dbReference type="Pfam" id="PF00856">
    <property type="entry name" value="SET"/>
    <property type="match status" value="1"/>
</dbReference>
<dbReference type="Gene3D" id="2.170.270.10">
    <property type="entry name" value="SET domain"/>
    <property type="match status" value="1"/>
</dbReference>
<dbReference type="Gene3D" id="2.30.30.140">
    <property type="match status" value="2"/>
</dbReference>
<dbReference type="InterPro" id="IPR055197">
    <property type="entry name" value="PHDvar_NSD"/>
</dbReference>
<dbReference type="SMART" id="SM00317">
    <property type="entry name" value="SET"/>
    <property type="match status" value="1"/>
</dbReference>
<evidence type="ECO:0000256" key="12">
    <source>
        <dbReference type="ARBA" id="ARBA00022853"/>
    </source>
</evidence>
<feature type="compositionally biased region" description="Basic and acidic residues" evidence="17">
    <location>
        <begin position="1127"/>
        <end position="1173"/>
    </location>
</feature>
<evidence type="ECO:0000256" key="16">
    <source>
        <dbReference type="PROSITE-ProRule" id="PRU00146"/>
    </source>
</evidence>
<feature type="region of interest" description="Disordered" evidence="17">
    <location>
        <begin position="777"/>
        <end position="831"/>
    </location>
</feature>
<dbReference type="InterPro" id="IPR059153">
    <property type="entry name" value="NSD_PHD-1st"/>
</dbReference>
<feature type="region of interest" description="Disordered" evidence="17">
    <location>
        <begin position="1747"/>
        <end position="1775"/>
    </location>
</feature>
<dbReference type="SMART" id="SM00508">
    <property type="entry name" value="PostSET"/>
    <property type="match status" value="1"/>
</dbReference>
<evidence type="ECO:0000256" key="2">
    <source>
        <dbReference type="ARBA" id="ARBA00004286"/>
    </source>
</evidence>